<dbReference type="Gene3D" id="1.25.40.90">
    <property type="match status" value="1"/>
</dbReference>
<protein>
    <submittedName>
        <fullName evidence="1">Uncharacterized protein</fullName>
    </submittedName>
</protein>
<dbReference type="InterPro" id="IPR008942">
    <property type="entry name" value="ENTH_VHS"/>
</dbReference>
<dbReference type="Proteomes" id="UP000314982">
    <property type="component" value="Unassembled WGS sequence"/>
</dbReference>
<reference evidence="1" key="2">
    <citation type="submission" date="2025-08" db="UniProtKB">
        <authorList>
            <consortium name="Ensembl"/>
        </authorList>
    </citation>
    <scope>IDENTIFICATION</scope>
</reference>
<organism evidence="1 2">
    <name type="scientific">Hucho hucho</name>
    <name type="common">huchen</name>
    <dbReference type="NCBI Taxonomy" id="62062"/>
    <lineage>
        <taxon>Eukaryota</taxon>
        <taxon>Metazoa</taxon>
        <taxon>Chordata</taxon>
        <taxon>Craniata</taxon>
        <taxon>Vertebrata</taxon>
        <taxon>Euteleostomi</taxon>
        <taxon>Actinopterygii</taxon>
        <taxon>Neopterygii</taxon>
        <taxon>Teleostei</taxon>
        <taxon>Protacanthopterygii</taxon>
        <taxon>Salmoniformes</taxon>
        <taxon>Salmonidae</taxon>
        <taxon>Salmoninae</taxon>
        <taxon>Hucho</taxon>
    </lineage>
</organism>
<name>A0A4W5K3Z3_9TELE</name>
<dbReference type="GO" id="GO:0032588">
    <property type="term" value="C:trans-Golgi network membrane"/>
    <property type="evidence" value="ECO:0007669"/>
    <property type="project" value="TreeGrafter"/>
</dbReference>
<reference evidence="2" key="1">
    <citation type="submission" date="2018-06" db="EMBL/GenBank/DDBJ databases">
        <title>Genome assembly of Danube salmon.</title>
        <authorList>
            <person name="Macqueen D.J."/>
            <person name="Gundappa M.K."/>
        </authorList>
    </citation>
    <scope>NUCLEOTIDE SEQUENCE [LARGE SCALE GENOMIC DNA]</scope>
</reference>
<dbReference type="SUPFAM" id="SSF48464">
    <property type="entry name" value="ENTH/VHS domain"/>
    <property type="match status" value="1"/>
</dbReference>
<accession>A0A4W5K3Z3</accession>
<dbReference type="Ensembl" id="ENSHHUT00000012454.1">
    <property type="protein sequence ID" value="ENSHHUP00000012078.1"/>
    <property type="gene ID" value="ENSHHUG00000007386.1"/>
</dbReference>
<proteinExistence type="predicted"/>
<dbReference type="PANTHER" id="PTHR21514:SF0">
    <property type="entry name" value="AP-4 COMPLEX ACCESSORY SUBUNIT TEPSIN"/>
    <property type="match status" value="1"/>
</dbReference>
<sequence length="87" mass="9686">MATFMERLSFLQKVPTLMKATADDESPCPGYLFEEIGKISQESAGCGQCLLEYLLERLQLESCHVKIKVSSASQVSRLSPALRNPKH</sequence>
<dbReference type="STRING" id="62062.ENSHHUP00000012078"/>
<reference evidence="1" key="3">
    <citation type="submission" date="2025-09" db="UniProtKB">
        <authorList>
            <consortium name="Ensembl"/>
        </authorList>
    </citation>
    <scope>IDENTIFICATION</scope>
</reference>
<dbReference type="GeneTree" id="ENSGT00390000015076"/>
<evidence type="ECO:0000313" key="2">
    <source>
        <dbReference type="Proteomes" id="UP000314982"/>
    </source>
</evidence>
<evidence type="ECO:0000313" key="1">
    <source>
        <dbReference type="Ensembl" id="ENSHHUP00000012078.1"/>
    </source>
</evidence>
<dbReference type="PANTHER" id="PTHR21514">
    <property type="entry name" value="AP-4 COMPLEX ACCESSORY SUBUNIT TEPSIN"/>
    <property type="match status" value="1"/>
</dbReference>
<dbReference type="AlphaFoldDB" id="A0A4W5K3Z3"/>
<keyword evidence="2" id="KW-1185">Reference proteome</keyword>
<dbReference type="InterPro" id="IPR039273">
    <property type="entry name" value="TEPSIN"/>
</dbReference>